<reference evidence="2 3" key="1">
    <citation type="journal article" date="2019" name="Nat. Med.">
        <title>A library of human gut bacterial isolates paired with longitudinal multiomics data enables mechanistic microbiome research.</title>
        <authorList>
            <person name="Poyet M."/>
            <person name="Groussin M."/>
            <person name="Gibbons S.M."/>
            <person name="Avila-Pacheco J."/>
            <person name="Jiang X."/>
            <person name="Kearney S.M."/>
            <person name="Perrotta A.R."/>
            <person name="Berdy B."/>
            <person name="Zhao S."/>
            <person name="Lieberman T.D."/>
            <person name="Swanson P.K."/>
            <person name="Smith M."/>
            <person name="Roesemann S."/>
            <person name="Alexander J.E."/>
            <person name="Rich S.A."/>
            <person name="Livny J."/>
            <person name="Vlamakis H."/>
            <person name="Clish C."/>
            <person name="Bullock K."/>
            <person name="Deik A."/>
            <person name="Scott J."/>
            <person name="Pierce K.A."/>
            <person name="Xavier R.J."/>
            <person name="Alm E.J."/>
        </authorList>
    </citation>
    <scope>NUCLEOTIDE SEQUENCE [LARGE SCALE GENOMIC DNA]</scope>
    <source>
        <strain evidence="2 3">BIOML-A1</strain>
    </source>
</reference>
<dbReference type="EMBL" id="WKQN01000005">
    <property type="protein sequence ID" value="MSC63139.1"/>
    <property type="molecule type" value="Genomic_DNA"/>
</dbReference>
<organism evidence="2 3">
    <name type="scientific">Faecalibacterium prausnitzii</name>
    <dbReference type="NCBI Taxonomy" id="853"/>
    <lineage>
        <taxon>Bacteria</taxon>
        <taxon>Bacillati</taxon>
        <taxon>Bacillota</taxon>
        <taxon>Clostridia</taxon>
        <taxon>Eubacteriales</taxon>
        <taxon>Oscillospiraceae</taxon>
        <taxon>Faecalibacterium</taxon>
    </lineage>
</organism>
<name>A0A844DUW0_9FIRM</name>
<evidence type="ECO:0000256" key="1">
    <source>
        <dbReference type="SAM" id="MobiDB-lite"/>
    </source>
</evidence>
<evidence type="ECO:0000313" key="3">
    <source>
        <dbReference type="Proteomes" id="UP000461506"/>
    </source>
</evidence>
<proteinExistence type="predicted"/>
<gene>
    <name evidence="2" type="ORF">GKD95_07280</name>
</gene>
<sequence>MGRRKKQELPFEHWQIIELLHIAQDFYSKPENEAAFQEWKAARDARKAKRPAGAGTPTSQPG</sequence>
<accession>A0A844DUW0</accession>
<comment type="caution">
    <text evidence="2">The sequence shown here is derived from an EMBL/GenBank/DDBJ whole genome shotgun (WGS) entry which is preliminary data.</text>
</comment>
<feature type="region of interest" description="Disordered" evidence="1">
    <location>
        <begin position="39"/>
        <end position="62"/>
    </location>
</feature>
<dbReference type="AlphaFoldDB" id="A0A844DUW0"/>
<evidence type="ECO:0000313" key="2">
    <source>
        <dbReference type="EMBL" id="MSC63139.1"/>
    </source>
</evidence>
<dbReference type="Proteomes" id="UP000461506">
    <property type="component" value="Unassembled WGS sequence"/>
</dbReference>
<protein>
    <submittedName>
        <fullName evidence="2">Uncharacterized protein</fullName>
    </submittedName>
</protein>
<dbReference type="RefSeq" id="WP_154276997.1">
    <property type="nucleotide sequence ID" value="NZ_WKQN01000005.1"/>
</dbReference>